<dbReference type="STRING" id="39841.SAMN05660836_00576"/>
<accession>A0A1I4RFE9</accession>
<organism evidence="2 3">
    <name type="scientific">Thermodesulforhabdus norvegica</name>
    <dbReference type="NCBI Taxonomy" id="39841"/>
    <lineage>
        <taxon>Bacteria</taxon>
        <taxon>Pseudomonadati</taxon>
        <taxon>Thermodesulfobacteriota</taxon>
        <taxon>Syntrophobacteria</taxon>
        <taxon>Syntrophobacterales</taxon>
        <taxon>Thermodesulforhabdaceae</taxon>
        <taxon>Thermodesulforhabdus</taxon>
    </lineage>
</organism>
<dbReference type="OrthoDB" id="9767918at2"/>
<evidence type="ECO:0000256" key="1">
    <source>
        <dbReference type="SAM" id="Phobius"/>
    </source>
</evidence>
<keyword evidence="1" id="KW-1133">Transmembrane helix</keyword>
<dbReference type="GO" id="GO:0016020">
    <property type="term" value="C:membrane"/>
    <property type="evidence" value="ECO:0007669"/>
    <property type="project" value="InterPro"/>
</dbReference>
<dbReference type="GO" id="GO:0016780">
    <property type="term" value="F:phosphotransferase activity, for other substituted phosphate groups"/>
    <property type="evidence" value="ECO:0007669"/>
    <property type="project" value="InterPro"/>
</dbReference>
<keyword evidence="1" id="KW-0812">Transmembrane</keyword>
<evidence type="ECO:0000313" key="2">
    <source>
        <dbReference type="EMBL" id="SFM50670.1"/>
    </source>
</evidence>
<evidence type="ECO:0000313" key="3">
    <source>
        <dbReference type="Proteomes" id="UP000199611"/>
    </source>
</evidence>
<proteinExistence type="predicted"/>
<gene>
    <name evidence="2" type="ORF">SAMN05660836_00576</name>
</gene>
<feature type="transmembrane region" description="Helical" evidence="1">
    <location>
        <begin position="330"/>
        <end position="360"/>
    </location>
</feature>
<dbReference type="AlphaFoldDB" id="A0A1I4RFE9"/>
<keyword evidence="1" id="KW-0472">Membrane</keyword>
<dbReference type="InterPro" id="IPR043130">
    <property type="entry name" value="CDP-OH_PTrfase_TM_dom"/>
</dbReference>
<reference evidence="3" key="1">
    <citation type="submission" date="2016-10" db="EMBL/GenBank/DDBJ databases">
        <authorList>
            <person name="Varghese N."/>
            <person name="Submissions S."/>
        </authorList>
    </citation>
    <scope>NUCLEOTIDE SEQUENCE [LARGE SCALE GENOMIC DNA]</scope>
    <source>
        <strain evidence="3">DSM 9990</strain>
    </source>
</reference>
<dbReference type="InterPro" id="IPR000462">
    <property type="entry name" value="CDP-OH_P_trans"/>
</dbReference>
<dbReference type="Gene3D" id="1.20.120.1760">
    <property type="match status" value="1"/>
</dbReference>
<dbReference type="RefSeq" id="WP_093393323.1">
    <property type="nucleotide sequence ID" value="NZ_FOUU01000001.1"/>
</dbReference>
<dbReference type="Pfam" id="PF01066">
    <property type="entry name" value="CDP-OH_P_transf"/>
    <property type="match status" value="1"/>
</dbReference>
<dbReference type="Proteomes" id="UP000199611">
    <property type="component" value="Unassembled WGS sequence"/>
</dbReference>
<dbReference type="GO" id="GO:0008654">
    <property type="term" value="P:phospholipid biosynthetic process"/>
    <property type="evidence" value="ECO:0007669"/>
    <property type="project" value="InterPro"/>
</dbReference>
<feature type="transmembrane region" description="Helical" evidence="1">
    <location>
        <begin position="287"/>
        <end position="307"/>
    </location>
</feature>
<dbReference type="EMBL" id="FOUU01000001">
    <property type="protein sequence ID" value="SFM50670.1"/>
    <property type="molecule type" value="Genomic_DNA"/>
</dbReference>
<protein>
    <submittedName>
        <fullName evidence="2">Phosphatidylglycerophosphate synthase</fullName>
    </submittedName>
</protein>
<keyword evidence="3" id="KW-1185">Reference proteome</keyword>
<feature type="transmembrane region" description="Helical" evidence="1">
    <location>
        <begin position="204"/>
        <end position="237"/>
    </location>
</feature>
<name>A0A1I4RFE9_9BACT</name>
<sequence>MAKWQNAVILLKPEETKQALEDLWFVPGIVRILANLGKKGIKKVHIIVPESTTDPSFCVSVIKRGREIEYFPSYRVSRKMPSLKEPFLIVSANHLWQPKLIEWFEKATGSQYLAAAVPKGQSTPVIASIMPGFERIPDIPLKLEIPDDIICHTLEEFKEKPGRLISLVGKPTDRPHVVAVRHLLFPFLTLCANKKIHPNKITWLGFLVHLVGCLILLIPGYLTGILAASILIFSWILDCADGTLARLTHRESDAGRILDTRLGHLSNLTFFAALLIRTYPPVCFSNLFITILLVLGIVAAGYLQGLVEKLPASEKRRGHDFLLKINHRDYAFVVLLFALFNALTVFVWIALLGTYCYAFGELLTLVGRKA</sequence>